<dbReference type="InterPro" id="IPR007210">
    <property type="entry name" value="ABC_Gly_betaine_transp_sub-bd"/>
</dbReference>
<feature type="chain" id="PRO_5046417636" evidence="1">
    <location>
        <begin position="35"/>
        <end position="339"/>
    </location>
</feature>
<gene>
    <name evidence="3" type="ORF">GCM10010191_61800</name>
</gene>
<dbReference type="RefSeq" id="WP_344593684.1">
    <property type="nucleotide sequence ID" value="NZ_BAAARW010000023.1"/>
</dbReference>
<feature type="signal peptide" evidence="1">
    <location>
        <begin position="1"/>
        <end position="34"/>
    </location>
</feature>
<accession>A0ABN3JSS5</accession>
<evidence type="ECO:0000313" key="3">
    <source>
        <dbReference type="EMBL" id="GAA2438293.1"/>
    </source>
</evidence>
<proteinExistence type="predicted"/>
<feature type="domain" description="ABC-type glycine betaine transport system substrate-binding" evidence="2">
    <location>
        <begin position="63"/>
        <end position="333"/>
    </location>
</feature>
<evidence type="ECO:0000256" key="1">
    <source>
        <dbReference type="SAM" id="SignalP"/>
    </source>
</evidence>
<reference evidence="3 4" key="1">
    <citation type="journal article" date="2019" name="Int. J. Syst. Evol. Microbiol.">
        <title>The Global Catalogue of Microorganisms (GCM) 10K type strain sequencing project: providing services to taxonomists for standard genome sequencing and annotation.</title>
        <authorList>
            <consortium name="The Broad Institute Genomics Platform"/>
            <consortium name="The Broad Institute Genome Sequencing Center for Infectious Disease"/>
            <person name="Wu L."/>
            <person name="Ma J."/>
        </authorList>
    </citation>
    <scope>NUCLEOTIDE SEQUENCE [LARGE SCALE GENOMIC DNA]</scope>
    <source>
        <strain evidence="3 4">JCM 3325</strain>
    </source>
</reference>
<comment type="caution">
    <text evidence="3">The sequence shown here is derived from an EMBL/GenBank/DDBJ whole genome shotgun (WGS) entry which is preliminary data.</text>
</comment>
<evidence type="ECO:0000313" key="4">
    <source>
        <dbReference type="Proteomes" id="UP001501231"/>
    </source>
</evidence>
<keyword evidence="4" id="KW-1185">Reference proteome</keyword>
<dbReference type="Gene3D" id="3.40.190.10">
    <property type="entry name" value="Periplasmic binding protein-like II"/>
    <property type="match status" value="1"/>
</dbReference>
<sequence>MDPRLVRRHRAGRTPRRRGRALIALLSCAPLALAGCGLKPASAFVPSIEPGSIRPIPSLRDAEIKVTSKEFTEQLILGKIAVLALTAAGADVVDHTNVQGSVTSRKSVTGGENDLAWEYTGTGWINYLGQENPIPDPRRQFEAVRDLDMKRNRIVWLAPPAPGNNTYTMVVTPASQKKYGLRSLADMAKVPVGQRTFCVESEFFSRNDGMRGMFQRYGLAYGSSVPAGNVRQMAAGVVYNATVSGSCVFGEAYETDGRIQALDLRPLTDDRKFFPNYNPAVVVREQVLRRHPELTALFAVISPKLTTAVLRDLNSKVDVGGEDPVFVARDWMRRQGLIR</sequence>
<dbReference type="Gene3D" id="3.40.190.120">
    <property type="entry name" value="Osmoprotection protein (prox), domain 2"/>
    <property type="match status" value="1"/>
</dbReference>
<dbReference type="CDD" id="cd13611">
    <property type="entry name" value="PBP2_YehZ"/>
    <property type="match status" value="1"/>
</dbReference>
<protein>
    <submittedName>
        <fullName evidence="3">Glycine betaine ABC transporter substrate-binding protein</fullName>
    </submittedName>
</protein>
<evidence type="ECO:0000259" key="2">
    <source>
        <dbReference type="Pfam" id="PF04069"/>
    </source>
</evidence>
<dbReference type="EMBL" id="BAAARW010000023">
    <property type="protein sequence ID" value="GAA2438293.1"/>
    <property type="molecule type" value="Genomic_DNA"/>
</dbReference>
<dbReference type="Pfam" id="PF04069">
    <property type="entry name" value="OpuAC"/>
    <property type="match status" value="1"/>
</dbReference>
<dbReference type="SUPFAM" id="SSF53850">
    <property type="entry name" value="Periplasmic binding protein-like II"/>
    <property type="match status" value="1"/>
</dbReference>
<dbReference type="Proteomes" id="UP001501231">
    <property type="component" value="Unassembled WGS sequence"/>
</dbReference>
<organism evidence="3 4">
    <name type="scientific">Actinomadura vinacea</name>
    <dbReference type="NCBI Taxonomy" id="115336"/>
    <lineage>
        <taxon>Bacteria</taxon>
        <taxon>Bacillati</taxon>
        <taxon>Actinomycetota</taxon>
        <taxon>Actinomycetes</taxon>
        <taxon>Streptosporangiales</taxon>
        <taxon>Thermomonosporaceae</taxon>
        <taxon>Actinomadura</taxon>
    </lineage>
</organism>
<keyword evidence="1" id="KW-0732">Signal</keyword>
<name>A0ABN3JSS5_9ACTN</name>